<dbReference type="EMBL" id="CP082275">
    <property type="protein sequence ID" value="USH01909.1"/>
    <property type="molecule type" value="Genomic_DNA"/>
</dbReference>
<feature type="domain" description="Abortive infection phage resistance protein N-terminal" evidence="2">
    <location>
        <begin position="30"/>
        <end position="182"/>
    </location>
</feature>
<feature type="domain" description="Abortive phage infection protein C-terminal" evidence="1">
    <location>
        <begin position="242"/>
        <end position="563"/>
    </location>
</feature>
<keyword evidence="4" id="KW-1185">Reference proteome</keyword>
<reference evidence="3" key="1">
    <citation type="submission" date="2021-08" db="EMBL/GenBank/DDBJ databases">
        <authorList>
            <person name="Sakaguchi M."/>
            <person name="Kikuchi T."/>
            <person name="Urbanczyk H."/>
        </authorList>
    </citation>
    <scope>NUCLEOTIDE SEQUENCE</scope>
    <source>
        <strain evidence="3">020920N</strain>
    </source>
</reference>
<dbReference type="RefSeq" id="WP_251876457.1">
    <property type="nucleotide sequence ID" value="NZ_CP082275.1"/>
</dbReference>
<organism evidence="3 4">
    <name type="scientific">Grimontia kaedaensis</name>
    <dbReference type="NCBI Taxonomy" id="2872157"/>
    <lineage>
        <taxon>Bacteria</taxon>
        <taxon>Pseudomonadati</taxon>
        <taxon>Pseudomonadota</taxon>
        <taxon>Gammaproteobacteria</taxon>
        <taxon>Vibrionales</taxon>
        <taxon>Vibrionaceae</taxon>
        <taxon>Grimontia</taxon>
    </lineage>
</organism>
<sequence length="689" mass="78238">MNELIDFHHQLIADIQGDADALGLVTVEAFFEKVGDFLSEAGEIDSAHRAFHSSIYAKGTAQIDGYAGDPRESDGVLSLILCDFSLDREIRALNKSHIVRLSQQLSRFLKASLDPNFRNKLEETSQGFAVADLISTTWKSIAKVKLIIITNADCRARIDALNVEELDDKHITLSIWDLKRLKKFVEQGQVRADAVIDFKEDFGGGIPLLKASGSMQSLESYLAVIPGKQLAEIYDRWGSRLLESNVRSFLQVRGNVNKGIRDTIRDTPHMFFSYNNGISATADNIEVDTTTHGLILTKAENLQIVNGGQTTASLHAAYKSYREQLDEVYVQIKLTITPRDISEEVVPKISEYANSQNKVNAADFFSNHPFHIRVEELSRRILAPSGDSSYRETKWFYERARGQFADERSKRSHSERRKFDLEFPRKQFFTKTDLAKYQNTWSGLPNIVSLGAQKNFSEFAKRIGTKWGKSNLEFNDVWFKRLVAKAIIFRETEKIVSAADWYEGGYRANIVTYTISKLVKEAQNIDMVIDLDKVWKSQTISSDFREVLSITGELAQKVITSPPEGIRNYSEWAKKPLCWQRLDELELPKHNSFFRIIKGKELAEEEAKEGKANYLLDSTLNDELEVVKLGCEFWRAARNWAKEHGFLTPREISVLEVCAAMPLKIPSSKQCNIALSALKKLQDEGFFTK</sequence>
<dbReference type="Pfam" id="PF10592">
    <property type="entry name" value="AIPR"/>
    <property type="match status" value="1"/>
</dbReference>
<dbReference type="Proteomes" id="UP001056255">
    <property type="component" value="Chromosome I"/>
</dbReference>
<accession>A0ABY4WTI3</accession>
<dbReference type="InterPro" id="IPR018891">
    <property type="entry name" value="AIPR_C"/>
</dbReference>
<dbReference type="Pfam" id="PF22879">
    <property type="entry name" value="AIPR_N"/>
    <property type="match status" value="1"/>
</dbReference>
<proteinExistence type="predicted"/>
<gene>
    <name evidence="3" type="ORF">K6Q96_13685</name>
</gene>
<evidence type="ECO:0000259" key="2">
    <source>
        <dbReference type="Pfam" id="PF22879"/>
    </source>
</evidence>
<protein>
    <submittedName>
        <fullName evidence="3">AIPR family protein</fullName>
    </submittedName>
</protein>
<evidence type="ECO:0000313" key="4">
    <source>
        <dbReference type="Proteomes" id="UP001056255"/>
    </source>
</evidence>
<dbReference type="InterPro" id="IPR055101">
    <property type="entry name" value="AIPR_N"/>
</dbReference>
<evidence type="ECO:0000259" key="1">
    <source>
        <dbReference type="Pfam" id="PF10592"/>
    </source>
</evidence>
<evidence type="ECO:0000313" key="3">
    <source>
        <dbReference type="EMBL" id="USH01909.1"/>
    </source>
</evidence>
<name>A0ABY4WTI3_9GAMM</name>